<accession>A0A9D9DH68</accession>
<name>A0A9D9DH68_9FIRM</name>
<feature type="transmembrane region" description="Helical" evidence="1">
    <location>
        <begin position="32"/>
        <end position="54"/>
    </location>
</feature>
<evidence type="ECO:0000256" key="1">
    <source>
        <dbReference type="SAM" id="Phobius"/>
    </source>
</evidence>
<protein>
    <submittedName>
        <fullName evidence="2">Uncharacterized protein</fullName>
    </submittedName>
</protein>
<keyword evidence="1" id="KW-1133">Transmembrane helix</keyword>
<keyword evidence="1" id="KW-0472">Membrane</keyword>
<proteinExistence type="predicted"/>
<reference evidence="2" key="2">
    <citation type="journal article" date="2021" name="PeerJ">
        <title>Extensive microbial diversity within the chicken gut microbiome revealed by metagenomics and culture.</title>
        <authorList>
            <person name="Gilroy R."/>
            <person name="Ravi A."/>
            <person name="Getino M."/>
            <person name="Pursley I."/>
            <person name="Horton D.L."/>
            <person name="Alikhan N.F."/>
            <person name="Baker D."/>
            <person name="Gharbi K."/>
            <person name="Hall N."/>
            <person name="Watson M."/>
            <person name="Adriaenssens E.M."/>
            <person name="Foster-Nyarko E."/>
            <person name="Jarju S."/>
            <person name="Secka A."/>
            <person name="Antonio M."/>
            <person name="Oren A."/>
            <person name="Chaudhuri R.R."/>
            <person name="La Ragione R."/>
            <person name="Hildebrand F."/>
            <person name="Pallen M.J."/>
        </authorList>
    </citation>
    <scope>NUCLEOTIDE SEQUENCE</scope>
    <source>
        <strain evidence="2">17113</strain>
    </source>
</reference>
<organism evidence="2 3">
    <name type="scientific">Candidatus Alloenteromonas pullistercoris</name>
    <dbReference type="NCBI Taxonomy" id="2840785"/>
    <lineage>
        <taxon>Bacteria</taxon>
        <taxon>Bacillati</taxon>
        <taxon>Bacillota</taxon>
        <taxon>Bacillota incertae sedis</taxon>
        <taxon>Candidatus Alloenteromonas</taxon>
    </lineage>
</organism>
<evidence type="ECO:0000313" key="2">
    <source>
        <dbReference type="EMBL" id="MBO8426673.1"/>
    </source>
</evidence>
<gene>
    <name evidence="2" type="ORF">IAC61_05095</name>
</gene>
<evidence type="ECO:0000313" key="3">
    <source>
        <dbReference type="Proteomes" id="UP000823634"/>
    </source>
</evidence>
<feature type="transmembrane region" description="Helical" evidence="1">
    <location>
        <begin position="74"/>
        <end position="97"/>
    </location>
</feature>
<reference evidence="2" key="1">
    <citation type="submission" date="2020-10" db="EMBL/GenBank/DDBJ databases">
        <authorList>
            <person name="Gilroy R."/>
        </authorList>
    </citation>
    <scope>NUCLEOTIDE SEQUENCE</scope>
    <source>
        <strain evidence="2">17113</strain>
    </source>
</reference>
<dbReference type="AlphaFoldDB" id="A0A9D9DH68"/>
<dbReference type="Proteomes" id="UP000823634">
    <property type="component" value="Unassembled WGS sequence"/>
</dbReference>
<feature type="transmembrane region" description="Helical" evidence="1">
    <location>
        <begin position="6"/>
        <end position="23"/>
    </location>
</feature>
<dbReference type="EMBL" id="JADINA010000032">
    <property type="protein sequence ID" value="MBO8426673.1"/>
    <property type="molecule type" value="Genomic_DNA"/>
</dbReference>
<comment type="caution">
    <text evidence="2">The sequence shown here is derived from an EMBL/GenBank/DDBJ whole genome shotgun (WGS) entry which is preliminary data.</text>
</comment>
<sequence>MWIFIAGIVMGAVGLGIGGYKSAKSRYPKKPLLYLLGCGGLSLFGLFFSIIGVALVQVSDDPTEFIEANGAGPYLVMAGLVLLFGMSLTNIVFTYLLSSGKVSEEKFFKKEE</sequence>
<keyword evidence="1" id="KW-0812">Transmembrane</keyword>